<name>A0ABX6TAR2_9SPHN</name>
<evidence type="ECO:0000256" key="1">
    <source>
        <dbReference type="RuleBase" id="RU004003"/>
    </source>
</evidence>
<dbReference type="Pfam" id="PF13629">
    <property type="entry name" value="T2SS-T3SS_pil_N"/>
    <property type="match status" value="1"/>
</dbReference>
<dbReference type="PANTHER" id="PTHR30332:SF17">
    <property type="entry name" value="TYPE IV PILIATION SYSTEM PROTEIN DR_0774-RELATED"/>
    <property type="match status" value="1"/>
</dbReference>
<dbReference type="Proteomes" id="UP000516105">
    <property type="component" value="Chromosome"/>
</dbReference>
<feature type="domain" description="Type II/III secretion system secretin-like" evidence="3">
    <location>
        <begin position="257"/>
        <end position="417"/>
    </location>
</feature>
<organism evidence="5 6">
    <name type="scientific">Sphingomonas sediminicola</name>
    <dbReference type="NCBI Taxonomy" id="386874"/>
    <lineage>
        <taxon>Bacteria</taxon>
        <taxon>Pseudomonadati</taxon>
        <taxon>Pseudomonadota</taxon>
        <taxon>Alphaproteobacteria</taxon>
        <taxon>Sphingomonadales</taxon>
        <taxon>Sphingomonadaceae</taxon>
        <taxon>Sphingomonas</taxon>
    </lineage>
</organism>
<keyword evidence="2" id="KW-0732">Signal</keyword>
<dbReference type="RefSeq" id="WP_187707676.1">
    <property type="nucleotide sequence ID" value="NZ_CP060782.1"/>
</dbReference>
<feature type="domain" description="Pilus formation protein N-terminal" evidence="4">
    <location>
        <begin position="42"/>
        <end position="111"/>
    </location>
</feature>
<evidence type="ECO:0000313" key="6">
    <source>
        <dbReference type="Proteomes" id="UP000516105"/>
    </source>
</evidence>
<protein>
    <submittedName>
        <fullName evidence="5">Type II and III secretion system protein family protein</fullName>
    </submittedName>
</protein>
<comment type="similarity">
    <text evidence="1">Belongs to the bacterial secretin family.</text>
</comment>
<proteinExistence type="inferred from homology"/>
<dbReference type="Pfam" id="PF00263">
    <property type="entry name" value="Secretin"/>
    <property type="match status" value="1"/>
</dbReference>
<dbReference type="PRINTS" id="PR00811">
    <property type="entry name" value="BCTERIALGSPD"/>
</dbReference>
<dbReference type="EMBL" id="CP060782">
    <property type="protein sequence ID" value="QNP44718.1"/>
    <property type="molecule type" value="Genomic_DNA"/>
</dbReference>
<reference evidence="5 6" key="1">
    <citation type="submission" date="2020-08" db="EMBL/GenBank/DDBJ databases">
        <title>Genome sequence of Sphingomonas sediminicola KACC 15039T.</title>
        <authorList>
            <person name="Hyun D.-W."/>
            <person name="Bae J.-W."/>
        </authorList>
    </citation>
    <scope>NUCLEOTIDE SEQUENCE [LARGE SCALE GENOMIC DNA]</scope>
    <source>
        <strain evidence="5 6">KACC 15039</strain>
    </source>
</reference>
<dbReference type="InterPro" id="IPR032789">
    <property type="entry name" value="T2SS-T3SS_pil_N"/>
</dbReference>
<keyword evidence="6" id="KW-1185">Reference proteome</keyword>
<dbReference type="PANTHER" id="PTHR30332">
    <property type="entry name" value="PROBABLE GENERAL SECRETION PATHWAY PROTEIN D"/>
    <property type="match status" value="1"/>
</dbReference>
<sequence>MTCRSKTRRARLGTAFVALAIGLGTVAAPAPAVAQSGAARPSETLNLSAGTGTLVRLPAPMSDVFVANDAVADVQVRSNRQLYIFGKGRGETTVYATGANGKVVYAANVRVGNNLGSVDEMLRLAMPEANVRATPMNNLVLLTGTVASPTDVEEAQRLVQAYVGEGTQVVSRLRSATPLQVNLKVRIAEVNRSLLKQVGVNLLTKDLTGGFQFGIGQGNPGTITGAGKTFNVSSVGTTLGAAGKLFGLDILSTLDLAETDGFVTTLAEPNLTALSGETASFLAGGEFPIPISQSLDSISIEYKQYGVGLAFTPIVLADGRISMRVRPEVSELSNEGSVKTGDFTVPALTTRRAETTVELGSGQSFMIAGLLRNSSSNDIEKAPFLGDLPILGALFRSTRFRRAETELVIVVTPYLVRPVSNQLALPTDGLRMPSDPVRVIEGQSYSSQGRPAASAPAPAPAFGGAAAAATPGFKL</sequence>
<accession>A0ABX6TAR2</accession>
<evidence type="ECO:0000259" key="3">
    <source>
        <dbReference type="Pfam" id="PF00263"/>
    </source>
</evidence>
<evidence type="ECO:0000313" key="5">
    <source>
        <dbReference type="EMBL" id="QNP44718.1"/>
    </source>
</evidence>
<dbReference type="InterPro" id="IPR001775">
    <property type="entry name" value="GspD/PilQ"/>
</dbReference>
<feature type="signal peptide" evidence="2">
    <location>
        <begin position="1"/>
        <end position="34"/>
    </location>
</feature>
<evidence type="ECO:0000256" key="2">
    <source>
        <dbReference type="SAM" id="SignalP"/>
    </source>
</evidence>
<dbReference type="InterPro" id="IPR004846">
    <property type="entry name" value="T2SS/T3SS_dom"/>
</dbReference>
<gene>
    <name evidence="5" type="ORF">H9L14_07940</name>
</gene>
<evidence type="ECO:0000259" key="4">
    <source>
        <dbReference type="Pfam" id="PF13629"/>
    </source>
</evidence>
<feature type="chain" id="PRO_5045226165" evidence="2">
    <location>
        <begin position="35"/>
        <end position="475"/>
    </location>
</feature>
<dbReference type="InterPro" id="IPR050810">
    <property type="entry name" value="Bact_Secretion_Sys_Channel"/>
</dbReference>